<dbReference type="GO" id="GO:0003677">
    <property type="term" value="F:DNA binding"/>
    <property type="evidence" value="ECO:0007669"/>
    <property type="project" value="InterPro"/>
</dbReference>
<dbReference type="GO" id="GO:0097351">
    <property type="term" value="F:toxin sequestering activity"/>
    <property type="evidence" value="ECO:0007669"/>
    <property type="project" value="InterPro"/>
</dbReference>
<dbReference type="OrthoDB" id="426345at2"/>
<evidence type="ECO:0000313" key="4">
    <source>
        <dbReference type="Proteomes" id="UP000054698"/>
    </source>
</evidence>
<dbReference type="InterPro" id="IPR037914">
    <property type="entry name" value="SpoVT-AbrB_sf"/>
</dbReference>
<name>A0A0W0U723_9GAMM</name>
<dbReference type="Proteomes" id="UP000251942">
    <property type="component" value="Unassembled WGS sequence"/>
</dbReference>
<dbReference type="SUPFAM" id="SSF89447">
    <property type="entry name" value="AbrB/MazE/MraZ-like"/>
    <property type="match status" value="1"/>
</dbReference>
<dbReference type="PATRIC" id="fig|453.4.peg.471"/>
<dbReference type="Gene3D" id="2.10.260.10">
    <property type="match status" value="1"/>
</dbReference>
<accession>A0A0W0U723</accession>
<evidence type="ECO:0000313" key="5">
    <source>
        <dbReference type="Proteomes" id="UP000251942"/>
    </source>
</evidence>
<proteinExistence type="predicted"/>
<reference evidence="3 5" key="2">
    <citation type="submission" date="2018-06" db="EMBL/GenBank/DDBJ databases">
        <authorList>
            <consortium name="Pathogen Informatics"/>
            <person name="Doyle S."/>
        </authorList>
    </citation>
    <scope>NUCLEOTIDE SEQUENCE [LARGE SCALE GENOMIC DNA]</scope>
    <source>
        <strain evidence="3 5">NCTC12022</strain>
    </source>
</reference>
<keyword evidence="4" id="KW-1185">Reference proteome</keyword>
<evidence type="ECO:0000313" key="3">
    <source>
        <dbReference type="EMBL" id="SPX59379.1"/>
    </source>
</evidence>
<dbReference type="EMBL" id="UASS01000001">
    <property type="protein sequence ID" value="SPX59379.1"/>
    <property type="molecule type" value="Genomic_DNA"/>
</dbReference>
<protein>
    <submittedName>
        <fullName evidence="2">Antitoxin PrlF</fullName>
    </submittedName>
    <submittedName>
        <fullName evidence="3">Putative regulator</fullName>
    </submittedName>
</protein>
<organism evidence="2 4">
    <name type="scientific">Legionella feeleii</name>
    <dbReference type="NCBI Taxonomy" id="453"/>
    <lineage>
        <taxon>Bacteria</taxon>
        <taxon>Pseudomonadati</taxon>
        <taxon>Pseudomonadota</taxon>
        <taxon>Gammaproteobacteria</taxon>
        <taxon>Legionellales</taxon>
        <taxon>Legionellaceae</taxon>
        <taxon>Legionella</taxon>
    </lineage>
</organism>
<evidence type="ECO:0000313" key="2">
    <source>
        <dbReference type="EMBL" id="KTD03578.1"/>
    </source>
</evidence>
<dbReference type="Proteomes" id="UP000054698">
    <property type="component" value="Unassembled WGS sequence"/>
</dbReference>
<dbReference type="EMBL" id="LNYB01000015">
    <property type="protein sequence ID" value="KTD03578.1"/>
    <property type="molecule type" value="Genomic_DNA"/>
</dbReference>
<dbReference type="AlphaFoldDB" id="A0A0W0U723"/>
<dbReference type="STRING" id="453.Lfee_0434"/>
<evidence type="ECO:0000259" key="1">
    <source>
        <dbReference type="SMART" id="SM00966"/>
    </source>
</evidence>
<sequence length="109" mass="12513">MSNSIIEIKSSLTDRYQTTIPETVRKALHLKKRDKLHYTIQGDGSVVITRVENEENDPVIEEFLSFLAKDIQKHPQNVMPLNSKLHQRIQSLVSGVEIDLDESLLDEDE</sequence>
<dbReference type="GO" id="GO:0003700">
    <property type="term" value="F:DNA-binding transcription factor activity"/>
    <property type="evidence" value="ECO:0007669"/>
    <property type="project" value="InterPro"/>
</dbReference>
<dbReference type="RefSeq" id="WP_058443656.1">
    <property type="nucleotide sequence ID" value="NZ_CAAAHT010000047.1"/>
</dbReference>
<gene>
    <name evidence="2" type="primary">prlF</name>
    <name evidence="3" type="synonym">sohA</name>
    <name evidence="2" type="ORF">Lfee_0434</name>
    <name evidence="3" type="ORF">NCTC12022_00200</name>
</gene>
<reference evidence="2 4" key="1">
    <citation type="submission" date="2015-11" db="EMBL/GenBank/DDBJ databases">
        <title>Genomic analysis of 38 Legionella species identifies large and diverse effector repertoires.</title>
        <authorList>
            <person name="Burstein D."/>
            <person name="Amaro F."/>
            <person name="Zusman T."/>
            <person name="Lifshitz Z."/>
            <person name="Cohen O."/>
            <person name="Gilbert J.A."/>
            <person name="Pupko T."/>
            <person name="Shuman H.A."/>
            <person name="Segal G."/>
        </authorList>
    </citation>
    <scope>NUCLEOTIDE SEQUENCE [LARGE SCALE GENOMIC DNA]</scope>
    <source>
        <strain evidence="2 4">WO-44C</strain>
    </source>
</reference>
<feature type="domain" description="SpoVT-AbrB" evidence="1">
    <location>
        <begin position="10"/>
        <end position="56"/>
    </location>
</feature>
<dbReference type="InterPro" id="IPR007159">
    <property type="entry name" value="SpoVT-AbrB_dom"/>
</dbReference>
<dbReference type="SMART" id="SM00966">
    <property type="entry name" value="SpoVT_AbrB"/>
    <property type="match status" value="1"/>
</dbReference>
<dbReference type="GO" id="GO:0001558">
    <property type="term" value="P:regulation of cell growth"/>
    <property type="evidence" value="ECO:0007669"/>
    <property type="project" value="InterPro"/>
</dbReference>
<dbReference type="InterPro" id="IPR031848">
    <property type="entry name" value="PrlF_antitoxin"/>
</dbReference>
<dbReference type="Pfam" id="PF15937">
    <property type="entry name" value="PrlF_antitoxin"/>
    <property type="match status" value="1"/>
</dbReference>
<dbReference type="NCBIfam" id="NF007429">
    <property type="entry name" value="PRK09974.1"/>
    <property type="match status" value="1"/>
</dbReference>